<organism evidence="2">
    <name type="scientific">bioreactor metagenome</name>
    <dbReference type="NCBI Taxonomy" id="1076179"/>
    <lineage>
        <taxon>unclassified sequences</taxon>
        <taxon>metagenomes</taxon>
        <taxon>ecological metagenomes</taxon>
    </lineage>
</organism>
<evidence type="ECO:0000313" key="2">
    <source>
        <dbReference type="EMBL" id="MPL65974.1"/>
    </source>
</evidence>
<protein>
    <submittedName>
        <fullName evidence="2">Uncharacterized protein</fullName>
    </submittedName>
</protein>
<feature type="region of interest" description="Disordered" evidence="1">
    <location>
        <begin position="1"/>
        <end position="90"/>
    </location>
</feature>
<name>A0A644TGJ4_9ZZZZ</name>
<feature type="compositionally biased region" description="Pro residues" evidence="1">
    <location>
        <begin position="30"/>
        <end position="41"/>
    </location>
</feature>
<sequence>MPKNTHEDRGRSFKPGKARGEGPGKRPALPASPKPGRPKPQPSEFGRTKPERSKPQRSNPGAPRRGHSNTTPSGTGPSAPAQKSPSPLESFSIAPDCLRALGILPGILDEIVPLSRNHRLGLGRNIRSLWEDLTSEREHRASEYLSAPAYYSAYLRYFLPWNLLRLSSFLPTLKLRLDDEATIVDLGSGPLTLPIALYLSRPDLRTKKLGIICTDRTERILKVGLTLFESLCLRLGGSLPPWTITLRRHQFGIALPEKADLLTAANVFNEFFWKSKVPLGIRASLTARQLLGYLKDTGSVLLVEPGDPRSGSFISALRAALSSFGAPPLSPCPHVNDCPMPGIFRSLEGPGSDGGARFKPKNAQAVVMPKHREKYPWCHFTIGADMAPGWLKALSAEAGLSKEKLVFSFLLSAIPDPLAATAKLKDGKANLRVLSESFALPNGLSGRYCCSPKGYTLLRYSSLRVFFSSGDLLPLPQAKAAGTKEEKDEKSGAILLSY</sequence>
<proteinExistence type="predicted"/>
<comment type="caution">
    <text evidence="2">The sequence shown here is derived from an EMBL/GenBank/DDBJ whole genome shotgun (WGS) entry which is preliminary data.</text>
</comment>
<accession>A0A644TGJ4</accession>
<dbReference type="EMBL" id="VSSQ01000030">
    <property type="protein sequence ID" value="MPL65974.1"/>
    <property type="molecule type" value="Genomic_DNA"/>
</dbReference>
<feature type="compositionally biased region" description="Polar residues" evidence="1">
    <location>
        <begin position="68"/>
        <end position="89"/>
    </location>
</feature>
<evidence type="ECO:0000256" key="1">
    <source>
        <dbReference type="SAM" id="MobiDB-lite"/>
    </source>
</evidence>
<gene>
    <name evidence="2" type="ORF">SDC9_11639</name>
</gene>
<feature type="compositionally biased region" description="Basic and acidic residues" evidence="1">
    <location>
        <begin position="1"/>
        <end position="11"/>
    </location>
</feature>
<dbReference type="AlphaFoldDB" id="A0A644TGJ4"/>
<reference evidence="2" key="1">
    <citation type="submission" date="2019-08" db="EMBL/GenBank/DDBJ databases">
        <authorList>
            <person name="Kucharzyk K."/>
            <person name="Murdoch R.W."/>
            <person name="Higgins S."/>
            <person name="Loffler F."/>
        </authorList>
    </citation>
    <scope>NUCLEOTIDE SEQUENCE</scope>
</reference>